<accession>A0A366IAZ5</accession>
<evidence type="ECO:0000313" key="2">
    <source>
        <dbReference type="Proteomes" id="UP000253490"/>
    </source>
</evidence>
<dbReference type="RefSeq" id="WP_113920046.1">
    <property type="nucleotide sequence ID" value="NZ_QNRX01000004.1"/>
</dbReference>
<dbReference type="Proteomes" id="UP000253490">
    <property type="component" value="Unassembled WGS sequence"/>
</dbReference>
<proteinExistence type="predicted"/>
<dbReference type="AlphaFoldDB" id="A0A366IAZ5"/>
<keyword evidence="2" id="KW-1185">Reference proteome</keyword>
<comment type="caution">
    <text evidence="1">The sequence shown here is derived from an EMBL/GenBank/DDBJ whole genome shotgun (WGS) entry which is preliminary data.</text>
</comment>
<organism evidence="1 2">
    <name type="scientific">Alkalibaculum bacchi</name>
    <dbReference type="NCBI Taxonomy" id="645887"/>
    <lineage>
        <taxon>Bacteria</taxon>
        <taxon>Bacillati</taxon>
        <taxon>Bacillota</taxon>
        <taxon>Clostridia</taxon>
        <taxon>Eubacteriales</taxon>
        <taxon>Eubacteriaceae</taxon>
        <taxon>Alkalibaculum</taxon>
    </lineage>
</organism>
<sequence length="297" mass="34756">MKKFGYIINPKETRFYQLSGGFNRIKLNLPIIKDEVMKVSEIFDKDNHYIGDVLSVPNNVNFAALQEKLLNYMTKNHLEFICLGDGLKNQNTSKLQHHKLITGIYGIVYISTLFMQKYLKEIFDLTIYEAEIVIAIDEYSPIVKEMIEYISSQGNYIFLTGKNLKKDEEFLDRIYSHQGISIGFNEDYTSLKVNWHVFINLSSNIQMKKLKNKGEKGIVIDPLFLIHEKRDEYKVVSELSMYSNDIVFFNKLNIINNAYSPQLIESLVRIKNQNNEDNIYDLIEQEIVENEYTLIDE</sequence>
<reference evidence="1 2" key="1">
    <citation type="submission" date="2018-06" db="EMBL/GenBank/DDBJ databases">
        <title>Genomic Encyclopedia of Type Strains, Phase IV (KMG-IV): sequencing the most valuable type-strain genomes for metagenomic binning, comparative biology and taxonomic classification.</title>
        <authorList>
            <person name="Goeker M."/>
        </authorList>
    </citation>
    <scope>NUCLEOTIDE SEQUENCE [LARGE SCALE GENOMIC DNA]</scope>
    <source>
        <strain evidence="1 2">DSM 22112</strain>
    </source>
</reference>
<evidence type="ECO:0000313" key="1">
    <source>
        <dbReference type="EMBL" id="RBP67486.1"/>
    </source>
</evidence>
<name>A0A366IAZ5_9FIRM</name>
<dbReference type="EMBL" id="QNRX01000004">
    <property type="protein sequence ID" value="RBP67486.1"/>
    <property type="molecule type" value="Genomic_DNA"/>
</dbReference>
<gene>
    <name evidence="1" type="ORF">DES36_104194</name>
</gene>
<protein>
    <submittedName>
        <fullName evidence="1">Uncharacterized protein</fullName>
    </submittedName>
</protein>